<dbReference type="eggNOG" id="ENOG502QR3C">
    <property type="taxonomic scope" value="Eukaryota"/>
</dbReference>
<evidence type="ECO:0000313" key="2">
    <source>
        <dbReference type="EMBL" id="ABO96887.1"/>
    </source>
</evidence>
<dbReference type="KEGG" id="olu:OSTLU_15982"/>
<dbReference type="OrthoDB" id="2016285at2759"/>
<name>A4RZL6_OSTLU</name>
<organism evidence="2 3">
    <name type="scientific">Ostreococcus lucimarinus (strain CCE9901)</name>
    <dbReference type="NCBI Taxonomy" id="436017"/>
    <lineage>
        <taxon>Eukaryota</taxon>
        <taxon>Viridiplantae</taxon>
        <taxon>Chlorophyta</taxon>
        <taxon>Mamiellophyceae</taxon>
        <taxon>Mamiellales</taxon>
        <taxon>Bathycoccaceae</taxon>
        <taxon>Ostreococcus</taxon>
    </lineage>
</organism>
<dbReference type="InterPro" id="IPR029063">
    <property type="entry name" value="SAM-dependent_MTases_sf"/>
</dbReference>
<sequence>MSARAFAFASASRAQPTRALARRRDARRRASNADGASSWTVVVDRASSRFGSDLLVERVSSDCPNAAFAGALVLTRADAPDAVLSERRDDGRESRSGRAVGRGGVFDAFATLPATLEGEARRGKKTIGILGLGAGTCAEIMAGHHDDVDMIGWELDPAIVELARRHFAVGDLEREGRLRVVTGDAFEGCARSEIEFDGLIVDCFDENSVVVACLKDKATWEALAARLKPGGRVVANVSTGRGKGAKLDDAIACAQALADATSDEVTIWRAGACSIWNELILSGPEVNWRRVADEYGDFASLTKDWFYFKKPADAASGAPWLAKTLGVDNDSA</sequence>
<dbReference type="Pfam" id="PF01564">
    <property type="entry name" value="Spermine_synth"/>
    <property type="match status" value="1"/>
</dbReference>
<dbReference type="PANTHER" id="PTHR43317:SF1">
    <property type="entry name" value="THERMOSPERMINE SYNTHASE ACAULIS5"/>
    <property type="match status" value="1"/>
</dbReference>
<evidence type="ECO:0000256" key="1">
    <source>
        <dbReference type="ARBA" id="ARBA00023115"/>
    </source>
</evidence>
<reference evidence="2 3" key="1">
    <citation type="journal article" date="2007" name="Proc. Natl. Acad. Sci. U.S.A.">
        <title>The tiny eukaryote Ostreococcus provides genomic insights into the paradox of plankton speciation.</title>
        <authorList>
            <person name="Palenik B."/>
            <person name="Grimwood J."/>
            <person name="Aerts A."/>
            <person name="Rouze P."/>
            <person name="Salamov A."/>
            <person name="Putnam N."/>
            <person name="Dupont C."/>
            <person name="Jorgensen R."/>
            <person name="Derelle E."/>
            <person name="Rombauts S."/>
            <person name="Zhou K."/>
            <person name="Otillar R."/>
            <person name="Merchant S.S."/>
            <person name="Podell S."/>
            <person name="Gaasterland T."/>
            <person name="Napoli C."/>
            <person name="Gendler K."/>
            <person name="Manuell A."/>
            <person name="Tai V."/>
            <person name="Vallon O."/>
            <person name="Piganeau G."/>
            <person name="Jancek S."/>
            <person name="Heijde M."/>
            <person name="Jabbari K."/>
            <person name="Bowler C."/>
            <person name="Lohr M."/>
            <person name="Robbens S."/>
            <person name="Werner G."/>
            <person name="Dubchak I."/>
            <person name="Pazour G.J."/>
            <person name="Ren Q."/>
            <person name="Paulsen I."/>
            <person name="Delwiche C."/>
            <person name="Schmutz J."/>
            <person name="Rokhsar D."/>
            <person name="Van de Peer Y."/>
            <person name="Moreau H."/>
            <person name="Grigoriev I.V."/>
        </authorList>
    </citation>
    <scope>NUCLEOTIDE SEQUENCE [LARGE SCALE GENOMIC DNA]</scope>
    <source>
        <strain evidence="2 3">CCE9901</strain>
    </source>
</reference>
<dbReference type="CDD" id="cd02440">
    <property type="entry name" value="AdoMet_MTases"/>
    <property type="match status" value="1"/>
</dbReference>
<keyword evidence="3" id="KW-1185">Reference proteome</keyword>
<evidence type="ECO:0008006" key="4">
    <source>
        <dbReference type="Google" id="ProtNLM"/>
    </source>
</evidence>
<dbReference type="Gene3D" id="3.40.50.150">
    <property type="entry name" value="Vaccinia Virus protein VP39"/>
    <property type="match status" value="1"/>
</dbReference>
<dbReference type="SUPFAM" id="SSF53335">
    <property type="entry name" value="S-adenosyl-L-methionine-dependent methyltransferases"/>
    <property type="match status" value="1"/>
</dbReference>
<dbReference type="Proteomes" id="UP000001568">
    <property type="component" value="Chromosome 7"/>
</dbReference>
<dbReference type="AlphaFoldDB" id="A4RZL6"/>
<dbReference type="PANTHER" id="PTHR43317">
    <property type="entry name" value="THERMOSPERMINE SYNTHASE ACAULIS5"/>
    <property type="match status" value="1"/>
</dbReference>
<dbReference type="HOGENOM" id="CLU_837814_0_0_1"/>
<accession>A4RZL6</accession>
<dbReference type="GeneID" id="5002913"/>
<dbReference type="Gramene" id="ABO96887">
    <property type="protein sequence ID" value="ABO96887"/>
    <property type="gene ID" value="OSTLU_15982"/>
</dbReference>
<proteinExistence type="predicted"/>
<keyword evidence="1" id="KW-0620">Polyamine biosynthesis</keyword>
<protein>
    <recommendedName>
        <fullName evidence="4">PABS domain-containing protein</fullName>
    </recommendedName>
</protein>
<dbReference type="GO" id="GO:0006596">
    <property type="term" value="P:polyamine biosynthetic process"/>
    <property type="evidence" value="ECO:0007669"/>
    <property type="project" value="UniProtKB-KW"/>
</dbReference>
<evidence type="ECO:0000313" key="3">
    <source>
        <dbReference type="Proteomes" id="UP000001568"/>
    </source>
</evidence>
<dbReference type="RefSeq" id="XP_001418594.1">
    <property type="nucleotide sequence ID" value="XM_001418557.1"/>
</dbReference>
<dbReference type="EMBL" id="CP000587">
    <property type="protein sequence ID" value="ABO96887.1"/>
    <property type="molecule type" value="Genomic_DNA"/>
</dbReference>
<gene>
    <name evidence="2" type="ORF">OSTLU_15982</name>
</gene>